<sequence>MTLFDPERGAGSRGAGSPGAGSPGAGAPGAGSPDAGSAGVAAPLAPPPAAGALPPVPVVTPGTRAESTSTATLVLAIVGIIVLGFVFLAVIGYLVLGLGPVAFVICALLALVPLAVVITAITLIDRWEPEPRPALWFAFLWGAAASVAIALIVDFSVQLIVAAASDSQNTSSDLWASVVQAPVVEEGAKAAGILILLLFFRKQFDGPIDGLVYGATVAAGFAFTENILYFGQSLIESGGVGLGFTFVLRGIMSPFAHVMFTACTGVALGFAVRRRSWLAGLGIFVVGLALAMGLHALWNASAFFAEGLDGFFAVYFIVQVPLFALAVVFVVLLRRSEVRVTRARLSEYAAAGWFTPAEVDMLSSGRARRQAVRWARSLPGNGAAAMKAYTKHATRLAFVRQRMLTGRAGIAPKHDEAALLDALLGDRVALAAASAPPAAF</sequence>
<comment type="caution">
    <text evidence="3">The sequence shown here is derived from an EMBL/GenBank/DDBJ whole genome shotgun (WGS) entry which is preliminary data.</text>
</comment>
<feature type="transmembrane region" description="Helical" evidence="2">
    <location>
        <begin position="211"/>
        <end position="231"/>
    </location>
</feature>
<evidence type="ECO:0000256" key="2">
    <source>
        <dbReference type="SAM" id="Phobius"/>
    </source>
</evidence>
<feature type="compositionally biased region" description="Gly residues" evidence="1">
    <location>
        <begin position="11"/>
        <end position="29"/>
    </location>
</feature>
<keyword evidence="3" id="KW-0378">Hydrolase</keyword>
<accession>A0ABT2H1Z5</accession>
<protein>
    <submittedName>
        <fullName evidence="3">PrsW family intramembrane metalloprotease</fullName>
    </submittedName>
</protein>
<keyword evidence="3" id="KW-0482">Metalloprotease</keyword>
<feature type="transmembrane region" description="Helical" evidence="2">
    <location>
        <begin position="251"/>
        <end position="270"/>
    </location>
</feature>
<feature type="region of interest" description="Disordered" evidence="1">
    <location>
        <begin position="1"/>
        <end position="39"/>
    </location>
</feature>
<name>A0ABT2H1Z5_9MICO</name>
<organism evidence="3 4">
    <name type="scientific">Herbiconiux daphne</name>
    <dbReference type="NCBI Taxonomy" id="2970914"/>
    <lineage>
        <taxon>Bacteria</taxon>
        <taxon>Bacillati</taxon>
        <taxon>Actinomycetota</taxon>
        <taxon>Actinomycetes</taxon>
        <taxon>Micrococcales</taxon>
        <taxon>Microbacteriaceae</taxon>
        <taxon>Herbiconiux</taxon>
    </lineage>
</organism>
<evidence type="ECO:0000313" key="3">
    <source>
        <dbReference type="EMBL" id="MCS5733937.1"/>
    </source>
</evidence>
<evidence type="ECO:0000256" key="1">
    <source>
        <dbReference type="SAM" id="MobiDB-lite"/>
    </source>
</evidence>
<feature type="transmembrane region" description="Helical" evidence="2">
    <location>
        <begin position="310"/>
        <end position="333"/>
    </location>
</feature>
<dbReference type="EMBL" id="JANLCJ010000003">
    <property type="protein sequence ID" value="MCS5733937.1"/>
    <property type="molecule type" value="Genomic_DNA"/>
</dbReference>
<keyword evidence="2" id="KW-0472">Membrane</keyword>
<keyword evidence="4" id="KW-1185">Reference proteome</keyword>
<feature type="compositionally biased region" description="Basic and acidic residues" evidence="1">
    <location>
        <begin position="1"/>
        <end position="10"/>
    </location>
</feature>
<proteinExistence type="predicted"/>
<feature type="transmembrane region" description="Helical" evidence="2">
    <location>
        <begin position="101"/>
        <end position="124"/>
    </location>
</feature>
<dbReference type="RefSeq" id="WP_259538789.1">
    <property type="nucleotide sequence ID" value="NZ_JANLCJ010000003.1"/>
</dbReference>
<keyword evidence="3" id="KW-0645">Protease</keyword>
<evidence type="ECO:0000313" key="4">
    <source>
        <dbReference type="Proteomes" id="UP001165586"/>
    </source>
</evidence>
<dbReference type="PANTHER" id="PTHR36844:SF1">
    <property type="entry name" value="PROTEASE PRSW"/>
    <property type="match status" value="1"/>
</dbReference>
<feature type="transmembrane region" description="Helical" evidence="2">
    <location>
        <begin position="136"/>
        <end position="162"/>
    </location>
</feature>
<gene>
    <name evidence="3" type="ORF">N1032_09330</name>
</gene>
<dbReference type="GO" id="GO:0008237">
    <property type="term" value="F:metallopeptidase activity"/>
    <property type="evidence" value="ECO:0007669"/>
    <property type="project" value="UniProtKB-KW"/>
</dbReference>
<dbReference type="Pfam" id="PF13367">
    <property type="entry name" value="PrsW-protease"/>
    <property type="match status" value="1"/>
</dbReference>
<feature type="transmembrane region" description="Helical" evidence="2">
    <location>
        <begin position="73"/>
        <end position="95"/>
    </location>
</feature>
<dbReference type="InterPro" id="IPR026898">
    <property type="entry name" value="PrsW"/>
</dbReference>
<feature type="transmembrane region" description="Helical" evidence="2">
    <location>
        <begin position="277"/>
        <end position="298"/>
    </location>
</feature>
<keyword evidence="2" id="KW-1133">Transmembrane helix</keyword>
<dbReference type="PANTHER" id="PTHR36844">
    <property type="entry name" value="PROTEASE PRSW"/>
    <property type="match status" value="1"/>
</dbReference>
<feature type="compositionally biased region" description="Low complexity" evidence="1">
    <location>
        <begin position="30"/>
        <end position="39"/>
    </location>
</feature>
<keyword evidence="2" id="KW-0812">Transmembrane</keyword>
<reference evidence="3" key="1">
    <citation type="submission" date="2022-08" db="EMBL/GenBank/DDBJ databases">
        <authorList>
            <person name="Deng Y."/>
            <person name="Han X.-F."/>
            <person name="Zhang Y.-Q."/>
        </authorList>
    </citation>
    <scope>NUCLEOTIDE SEQUENCE</scope>
    <source>
        <strain evidence="3">CPCC 203386</strain>
    </source>
</reference>
<dbReference type="Proteomes" id="UP001165586">
    <property type="component" value="Unassembled WGS sequence"/>
</dbReference>
<feature type="transmembrane region" description="Helical" evidence="2">
    <location>
        <begin position="174"/>
        <end position="199"/>
    </location>
</feature>